<evidence type="ECO:0000256" key="1">
    <source>
        <dbReference type="SAM" id="Phobius"/>
    </source>
</evidence>
<gene>
    <name evidence="2" type="ORF">UFOPK3376_02635</name>
</gene>
<feature type="transmembrane region" description="Helical" evidence="1">
    <location>
        <begin position="44"/>
        <end position="66"/>
    </location>
</feature>
<dbReference type="Pfam" id="PF14023">
    <property type="entry name" value="Bestrophin-like"/>
    <property type="match status" value="1"/>
</dbReference>
<dbReference type="AlphaFoldDB" id="A0A6J7F279"/>
<feature type="transmembrane region" description="Helical" evidence="1">
    <location>
        <begin position="183"/>
        <end position="204"/>
    </location>
</feature>
<name>A0A6J7F279_9ZZZZ</name>
<sequence length="262" mass="28030">MFFQLSTLTLFLLLAVIAGTCITGGVLTGRTVRARPGANHEPVGVVQGTLLGLIGLLLAFGLSMAVGRFEFRRTLVVQEANDIGTTYLRAQLLAEPTRTTSLGLLRQYTDAALDLAHQVPDTHNFNTAAVRVESLQRQLWTAAGDAVRADPVGTAPRLYLETLNNTIDTHADRMASMRNRVPTPVLLLEVFGSGVALGVLALYLTLLGRGITTSLATAALLVLILFASFDLDRPQRGFITVPSTPLAVLRTSMDLPPEATGP</sequence>
<protein>
    <submittedName>
        <fullName evidence="2">Unannotated protein</fullName>
    </submittedName>
</protein>
<evidence type="ECO:0000313" key="2">
    <source>
        <dbReference type="EMBL" id="CAB4888851.1"/>
    </source>
</evidence>
<proteinExistence type="predicted"/>
<keyword evidence="1" id="KW-0472">Membrane</keyword>
<reference evidence="2" key="1">
    <citation type="submission" date="2020-05" db="EMBL/GenBank/DDBJ databases">
        <authorList>
            <person name="Chiriac C."/>
            <person name="Salcher M."/>
            <person name="Ghai R."/>
            <person name="Kavagutti S V."/>
        </authorList>
    </citation>
    <scope>NUCLEOTIDE SEQUENCE</scope>
</reference>
<keyword evidence="1" id="KW-1133">Transmembrane helix</keyword>
<accession>A0A6J7F279</accession>
<keyword evidence="1" id="KW-0812">Transmembrane</keyword>
<dbReference type="EMBL" id="CAFBLP010000092">
    <property type="protein sequence ID" value="CAB4888851.1"/>
    <property type="molecule type" value="Genomic_DNA"/>
</dbReference>
<dbReference type="InterPro" id="IPR025333">
    <property type="entry name" value="DUF4239"/>
</dbReference>
<feature type="transmembrane region" description="Helical" evidence="1">
    <location>
        <begin position="210"/>
        <end position="229"/>
    </location>
</feature>
<organism evidence="2">
    <name type="scientific">freshwater metagenome</name>
    <dbReference type="NCBI Taxonomy" id="449393"/>
    <lineage>
        <taxon>unclassified sequences</taxon>
        <taxon>metagenomes</taxon>
        <taxon>ecological metagenomes</taxon>
    </lineage>
</organism>